<dbReference type="CDD" id="cd17934">
    <property type="entry name" value="DEXXQc_Upf1-like"/>
    <property type="match status" value="1"/>
</dbReference>
<organism evidence="8 9">
    <name type="scientific">Microcella frigidaquae</name>
    <dbReference type="NCBI Taxonomy" id="424758"/>
    <lineage>
        <taxon>Bacteria</taxon>
        <taxon>Bacillati</taxon>
        <taxon>Actinomycetota</taxon>
        <taxon>Actinomycetes</taxon>
        <taxon>Micrococcales</taxon>
        <taxon>Microbacteriaceae</taxon>
        <taxon>Microcella</taxon>
    </lineage>
</organism>
<evidence type="ECO:0000256" key="3">
    <source>
        <dbReference type="ARBA" id="ARBA00022806"/>
    </source>
</evidence>
<proteinExistence type="predicted"/>
<dbReference type="PANTHER" id="PTHR43788:SF8">
    <property type="entry name" value="DNA-BINDING PROTEIN SMUBP-2"/>
    <property type="match status" value="1"/>
</dbReference>
<evidence type="ECO:0000259" key="6">
    <source>
        <dbReference type="Pfam" id="PF13087"/>
    </source>
</evidence>
<evidence type="ECO:0000313" key="8">
    <source>
        <dbReference type="EMBL" id="MBB5618945.1"/>
    </source>
</evidence>
<evidence type="ECO:0000256" key="4">
    <source>
        <dbReference type="ARBA" id="ARBA00022840"/>
    </source>
</evidence>
<accession>A0A840XD28</accession>
<dbReference type="Pfam" id="PF13087">
    <property type="entry name" value="AAA_12"/>
    <property type="match status" value="1"/>
</dbReference>
<feature type="region of interest" description="Disordered" evidence="5">
    <location>
        <begin position="569"/>
        <end position="600"/>
    </location>
</feature>
<dbReference type="InterPro" id="IPR050534">
    <property type="entry name" value="Coronavir_polyprotein_1ab"/>
</dbReference>
<feature type="domain" description="YprB ribonuclease H-like" evidence="7">
    <location>
        <begin position="366"/>
        <end position="559"/>
    </location>
</feature>
<dbReference type="InterPro" id="IPR047187">
    <property type="entry name" value="SF1_C_Upf1"/>
</dbReference>
<evidence type="ECO:0000256" key="2">
    <source>
        <dbReference type="ARBA" id="ARBA00022801"/>
    </source>
</evidence>
<dbReference type="InterPro" id="IPR027417">
    <property type="entry name" value="P-loop_NTPase"/>
</dbReference>
<feature type="domain" description="DNA2/NAM7 helicase-like C-terminal" evidence="6">
    <location>
        <begin position="1047"/>
        <end position="1219"/>
    </location>
</feature>
<feature type="region of interest" description="Disordered" evidence="5">
    <location>
        <begin position="1081"/>
        <end position="1101"/>
    </location>
</feature>
<evidence type="ECO:0000259" key="7">
    <source>
        <dbReference type="Pfam" id="PF13482"/>
    </source>
</evidence>
<keyword evidence="3" id="KW-0347">Helicase</keyword>
<name>A0A840XD28_9MICO</name>
<dbReference type="GO" id="GO:0043139">
    <property type="term" value="F:5'-3' DNA helicase activity"/>
    <property type="evidence" value="ECO:0007669"/>
    <property type="project" value="TreeGrafter"/>
</dbReference>
<keyword evidence="1" id="KW-0547">Nucleotide-binding</keyword>
<dbReference type="InterPro" id="IPR038720">
    <property type="entry name" value="YprB_RNase_H-like_dom"/>
</dbReference>
<evidence type="ECO:0000313" key="9">
    <source>
        <dbReference type="Proteomes" id="UP000552883"/>
    </source>
</evidence>
<keyword evidence="2" id="KW-0378">Hydrolase</keyword>
<dbReference type="SUPFAM" id="SSF52540">
    <property type="entry name" value="P-loop containing nucleoside triphosphate hydrolases"/>
    <property type="match status" value="1"/>
</dbReference>
<comment type="caution">
    <text evidence="8">The sequence shown here is derived from an EMBL/GenBank/DDBJ whole genome shotgun (WGS) entry which is preliminary data.</text>
</comment>
<protein>
    <submittedName>
        <fullName evidence="8">Uncharacterized protein</fullName>
    </submittedName>
</protein>
<dbReference type="RefSeq" id="WP_153982360.1">
    <property type="nucleotide sequence ID" value="NZ_BAAANZ010000007.1"/>
</dbReference>
<dbReference type="AlphaFoldDB" id="A0A840XD28"/>
<keyword evidence="9" id="KW-1185">Reference proteome</keyword>
<dbReference type="Pfam" id="PF13604">
    <property type="entry name" value="AAA_30"/>
    <property type="match status" value="1"/>
</dbReference>
<dbReference type="OrthoDB" id="9757917at2"/>
<dbReference type="InterPro" id="IPR041679">
    <property type="entry name" value="DNA2/NAM7-like_C"/>
</dbReference>
<dbReference type="GO" id="GO:0005524">
    <property type="term" value="F:ATP binding"/>
    <property type="evidence" value="ECO:0007669"/>
    <property type="project" value="UniProtKB-KW"/>
</dbReference>
<sequence length="1252" mass="133648">MYLTTTESGERLLVTSASDLTRAAACEFAVARDLDAKLGRVPAVDDEPDAMLARTAALGDAHEAAIIADYRARLAAAGITGPAGTPFAGTDALLEIPRIHGDLAEVEQAQQQTVAALQAGVPVIVQGTFVDRDHSPASTGSDAAAGAPGADVAIAFVGYADFLERMPSGAYRVLDSKLARRAKVTALLQLAAYAEQLERLGIAVDPEVALILGTREQSIHRLDDIAPVLRARRARLHRLLRERMAADAPLAWRSEGVTHCRSCAWCTSEIAAHDDVSQVAGLTGAQWQKLGVAGITTLGQLATLDDTGAAEVTRLSGIPRSTLDTLRLQGDLQAQAAGAPAGTPPPVHVRDAAALHALPAPSPGDVYFDFEGDPLYTEDDPTRWGLDYLFGMVDTAPEGGVGAFTPCWAHSFAEERTALLAFLADIDARRREHPGMHVYHYAAYERTHLRSLTARHGVGEDIVDDWLRSGLLVDLYPVVTKALRIGSPSYSIKYLEPLYWREARDGAAVARGDDSVAEYVRARELREQGDTAGWQQIIDDIGDYNRVDCESTARLAAWLRGLAAEHPAPAHLGNGSDGSDGDDSGGADAEADPRGPEIDDSPLRAALLALAAGPDGLPVADTERTPEQRAYAYAAAAIDYHRREHKTFWWEHFDRLAAPLDQWADVRDVFVVDRDVQHDQSPWGKTGRQRSLRRTVRLYGQWAAGSRPSVGGRSGPYAVYEQPAPIPTGSRDPLARAARSVTLEAVHDDHVVLSETLHSEADEYTALPVALTPSSPPDPGQQKPAIEEWGAALVTAHPEWPREPVGDLLRRVPPRTRSGGPLTPVTLDADGEPDRIRAVTASLLDLDRSYLAVQGPPGTGKTHLGAHVIAALVRDHGWKIGVVAQSHTTVEHVLASVVEKAGLDPRLVAKAPKTGADPADYATAPYTVLGKADQLAAFAAERAADRTGPGRSGAGRGGYVIGGTAWDFAHPQRVGRRSLDLLVIDEAGQFSLAATIAASVSAQNLLLLGDPQQLPQVSQGTHPEPIDGSALGYLSEGHDVLPAELGYFLAETRRLHPALAEPVSRLSYEGRLRAHPSTSARRLDGVAPGLHPVPVPHTGNATESVEEAAEVVAIIRRLIGTAWQPGADRDARPLADRDVIVVTPYNAQQQTIRHALDAAGLHGTRVGTVDKFQGQEAAIAIVSLAASSAHEVPRGLDFLLNRNRLNVAISRAQWAAYLVHSPGLTDALPHTPQGVAELSAFIRLTEEGGIAN</sequence>
<dbReference type="NCBIfam" id="TIGR03491">
    <property type="entry name" value="TM0106 family RecB-like putative nuclease"/>
    <property type="match status" value="1"/>
</dbReference>
<dbReference type="EMBL" id="JACHBS010000001">
    <property type="protein sequence ID" value="MBB5618945.1"/>
    <property type="molecule type" value="Genomic_DNA"/>
</dbReference>
<keyword evidence="4" id="KW-0067">ATP-binding</keyword>
<dbReference type="GO" id="GO:0016787">
    <property type="term" value="F:hydrolase activity"/>
    <property type="evidence" value="ECO:0007669"/>
    <property type="project" value="UniProtKB-KW"/>
</dbReference>
<dbReference type="Gene3D" id="3.40.50.300">
    <property type="entry name" value="P-loop containing nucleotide triphosphate hydrolases"/>
    <property type="match status" value="2"/>
</dbReference>
<dbReference type="CDD" id="cd18808">
    <property type="entry name" value="SF1_C_Upf1"/>
    <property type="match status" value="1"/>
</dbReference>
<gene>
    <name evidence="8" type="ORF">BJ959_002441</name>
</gene>
<dbReference type="PANTHER" id="PTHR43788">
    <property type="entry name" value="DNA2/NAM7 HELICASE FAMILY MEMBER"/>
    <property type="match status" value="1"/>
</dbReference>
<feature type="region of interest" description="Disordered" evidence="5">
    <location>
        <begin position="811"/>
        <end position="830"/>
    </location>
</feature>
<dbReference type="InterPro" id="IPR019993">
    <property type="entry name" value="RecB_nuclease_TM0106_put"/>
</dbReference>
<evidence type="ECO:0000256" key="5">
    <source>
        <dbReference type="SAM" id="MobiDB-lite"/>
    </source>
</evidence>
<dbReference type="Pfam" id="PF13482">
    <property type="entry name" value="RNase_H_2"/>
    <property type="match status" value="1"/>
</dbReference>
<dbReference type="Proteomes" id="UP000552883">
    <property type="component" value="Unassembled WGS sequence"/>
</dbReference>
<evidence type="ECO:0000256" key="1">
    <source>
        <dbReference type="ARBA" id="ARBA00022741"/>
    </source>
</evidence>
<reference evidence="8 9" key="1">
    <citation type="submission" date="2020-08" db="EMBL/GenBank/DDBJ databases">
        <title>Sequencing the genomes of 1000 actinobacteria strains.</title>
        <authorList>
            <person name="Klenk H.-P."/>
        </authorList>
    </citation>
    <scope>NUCLEOTIDE SEQUENCE [LARGE SCALE GENOMIC DNA]</scope>
    <source>
        <strain evidence="8 9">DSM 23889</strain>
    </source>
</reference>